<dbReference type="Gene3D" id="4.10.60.10">
    <property type="entry name" value="Zinc finger, CCHC-type"/>
    <property type="match status" value="1"/>
</dbReference>
<protein>
    <recommendedName>
        <fullName evidence="3">Nucleic-acid-binding protein from transposon X-element</fullName>
    </recommendedName>
</protein>
<dbReference type="GO" id="GO:0008270">
    <property type="term" value="F:zinc ion binding"/>
    <property type="evidence" value="ECO:0007669"/>
    <property type="project" value="InterPro"/>
</dbReference>
<gene>
    <name evidence="1" type="ORF">QE152_g13379</name>
</gene>
<comment type="caution">
    <text evidence="1">The sequence shown here is derived from an EMBL/GenBank/DDBJ whole genome shotgun (WGS) entry which is preliminary data.</text>
</comment>
<dbReference type="EMBL" id="JASPKY010000127">
    <property type="protein sequence ID" value="KAK9731743.1"/>
    <property type="molecule type" value="Genomic_DNA"/>
</dbReference>
<accession>A0AAW1LD57</accession>
<sequence>MSMQSHSIWDSLYNLTEVLSLEISVETLKSRPTVGQCFRCQRFGHAQSRCTAPKKCVACAGDHASESCPRPKKDPATCANCGEEHPANYRGCLLPPQATANHRAADYILRPSQARHVTLLGQRPPGHPRSSSVRNLALCRQLGEPDRPLAPLKTLRPISL</sequence>
<dbReference type="InterPro" id="IPR036875">
    <property type="entry name" value="Znf_CCHC_sf"/>
</dbReference>
<dbReference type="AlphaFoldDB" id="A0AAW1LD57"/>
<dbReference type="Proteomes" id="UP001458880">
    <property type="component" value="Unassembled WGS sequence"/>
</dbReference>
<dbReference type="SUPFAM" id="SSF57756">
    <property type="entry name" value="Retrovirus zinc finger-like domains"/>
    <property type="match status" value="1"/>
</dbReference>
<keyword evidence="2" id="KW-1185">Reference proteome</keyword>
<evidence type="ECO:0000313" key="2">
    <source>
        <dbReference type="Proteomes" id="UP001458880"/>
    </source>
</evidence>
<dbReference type="GO" id="GO:0003676">
    <property type="term" value="F:nucleic acid binding"/>
    <property type="evidence" value="ECO:0007669"/>
    <property type="project" value="InterPro"/>
</dbReference>
<dbReference type="PANTHER" id="PTHR33273:SF2">
    <property type="entry name" value="ENDONUCLEASE_EXONUCLEASE_PHOSPHATASE DOMAIN-CONTAINING PROTEIN"/>
    <property type="match status" value="1"/>
</dbReference>
<organism evidence="1 2">
    <name type="scientific">Popillia japonica</name>
    <name type="common">Japanese beetle</name>
    <dbReference type="NCBI Taxonomy" id="7064"/>
    <lineage>
        <taxon>Eukaryota</taxon>
        <taxon>Metazoa</taxon>
        <taxon>Ecdysozoa</taxon>
        <taxon>Arthropoda</taxon>
        <taxon>Hexapoda</taxon>
        <taxon>Insecta</taxon>
        <taxon>Pterygota</taxon>
        <taxon>Neoptera</taxon>
        <taxon>Endopterygota</taxon>
        <taxon>Coleoptera</taxon>
        <taxon>Polyphaga</taxon>
        <taxon>Scarabaeiformia</taxon>
        <taxon>Scarabaeidae</taxon>
        <taxon>Rutelinae</taxon>
        <taxon>Popillia</taxon>
    </lineage>
</organism>
<name>A0AAW1LD57_POPJA</name>
<reference evidence="1 2" key="1">
    <citation type="journal article" date="2024" name="BMC Genomics">
        <title>De novo assembly and annotation of Popillia japonica's genome with initial clues to its potential as an invasive pest.</title>
        <authorList>
            <person name="Cucini C."/>
            <person name="Boschi S."/>
            <person name="Funari R."/>
            <person name="Cardaioli E."/>
            <person name="Iannotti N."/>
            <person name="Marturano G."/>
            <person name="Paoli F."/>
            <person name="Bruttini M."/>
            <person name="Carapelli A."/>
            <person name="Frati F."/>
            <person name="Nardi F."/>
        </authorList>
    </citation>
    <scope>NUCLEOTIDE SEQUENCE [LARGE SCALE GENOMIC DNA]</scope>
    <source>
        <strain evidence="1">DMR45628</strain>
    </source>
</reference>
<evidence type="ECO:0000313" key="1">
    <source>
        <dbReference type="EMBL" id="KAK9731743.1"/>
    </source>
</evidence>
<evidence type="ECO:0008006" key="3">
    <source>
        <dbReference type="Google" id="ProtNLM"/>
    </source>
</evidence>
<dbReference type="PANTHER" id="PTHR33273">
    <property type="entry name" value="DOMAIN-CONTAINING PROTEIN, PUTATIVE-RELATED"/>
    <property type="match status" value="1"/>
</dbReference>
<proteinExistence type="predicted"/>